<dbReference type="EMBL" id="CDMZ01002074">
    <property type="protein sequence ID" value="CEM40633.1"/>
    <property type="molecule type" value="Genomic_DNA"/>
</dbReference>
<reference evidence="1" key="1">
    <citation type="submission" date="2014-11" db="EMBL/GenBank/DDBJ databases">
        <authorList>
            <person name="Otto D Thomas"/>
            <person name="Naeem Raeece"/>
        </authorList>
    </citation>
    <scope>NUCLEOTIDE SEQUENCE</scope>
</reference>
<evidence type="ECO:0000313" key="1">
    <source>
        <dbReference type="EMBL" id="CEM40633.1"/>
    </source>
</evidence>
<accession>A0A0G4H9P4</accession>
<organism evidence="1">
    <name type="scientific">Chromera velia CCMP2878</name>
    <dbReference type="NCBI Taxonomy" id="1169474"/>
    <lineage>
        <taxon>Eukaryota</taxon>
        <taxon>Sar</taxon>
        <taxon>Alveolata</taxon>
        <taxon>Colpodellida</taxon>
        <taxon>Chromeraceae</taxon>
        <taxon>Chromera</taxon>
    </lineage>
</organism>
<protein>
    <submittedName>
        <fullName evidence="1">Uncharacterized protein</fullName>
    </submittedName>
</protein>
<dbReference type="AlphaFoldDB" id="A0A0G4H9P4"/>
<gene>
    <name evidence="1" type="ORF">Cvel_25434</name>
</gene>
<dbReference type="PhylomeDB" id="A0A0G4H9P4"/>
<name>A0A0G4H9P4_9ALVE</name>
<proteinExistence type="predicted"/>
<dbReference type="VEuPathDB" id="CryptoDB:Cvel_25434"/>
<sequence>MKPGDLFSIEGDITKNETGSKEAGKIIKKATCATAKKEHTFNCAAAGLGRYNAMKMGHVPCPDNKVDSCTAEICCSPPTCVTAAPLANYYECSSNGYGPFDGNFGANILCPGGDPAGCTPAICCGPSSCASANPIYDCAALNRTAVALEALACPSNDPAMCTAEFCCGPATCESADGAGERENVGYDCESLGLVESELRDRIVCPDPFDPESCTPEICCRDVTTEDAVFIASDFCETFGFNTLPNVALCNPGLGALESGCCGDATCASSAGPDINNFVRVCDQICGNIDITADDDAQFVICPNRSDPFSCSGFDNQGNFQGPPSYFCCEIDFGINPAPGVDG</sequence>